<organism evidence="3 4">
    <name type="scientific">Sphingomonas tabacisoli</name>
    <dbReference type="NCBI Taxonomy" id="2249466"/>
    <lineage>
        <taxon>Bacteria</taxon>
        <taxon>Pseudomonadati</taxon>
        <taxon>Pseudomonadota</taxon>
        <taxon>Alphaproteobacteria</taxon>
        <taxon>Sphingomonadales</taxon>
        <taxon>Sphingomonadaceae</taxon>
        <taxon>Sphingomonas</taxon>
    </lineage>
</organism>
<evidence type="ECO:0000259" key="2">
    <source>
        <dbReference type="Pfam" id="PF01872"/>
    </source>
</evidence>
<dbReference type="RefSeq" id="WP_380885770.1">
    <property type="nucleotide sequence ID" value="NZ_JBHUDY010000001.1"/>
</dbReference>
<dbReference type="InterPro" id="IPR002734">
    <property type="entry name" value="RibDG_C"/>
</dbReference>
<evidence type="ECO:0000313" key="4">
    <source>
        <dbReference type="Proteomes" id="UP001597115"/>
    </source>
</evidence>
<dbReference type="SUPFAM" id="SSF53597">
    <property type="entry name" value="Dihydrofolate reductase-like"/>
    <property type="match status" value="1"/>
</dbReference>
<feature type="region of interest" description="Disordered" evidence="1">
    <location>
        <begin position="192"/>
        <end position="223"/>
    </location>
</feature>
<evidence type="ECO:0000313" key="3">
    <source>
        <dbReference type="EMBL" id="MFD1610260.1"/>
    </source>
</evidence>
<evidence type="ECO:0000256" key="1">
    <source>
        <dbReference type="SAM" id="MobiDB-lite"/>
    </source>
</evidence>
<accession>A0ABW4HZ87</accession>
<dbReference type="Pfam" id="PF01872">
    <property type="entry name" value="RibD_C"/>
    <property type="match status" value="1"/>
</dbReference>
<protein>
    <submittedName>
        <fullName evidence="3">Dihydrofolate reductase family protein</fullName>
    </submittedName>
</protein>
<dbReference type="Gene3D" id="3.40.430.10">
    <property type="entry name" value="Dihydrofolate Reductase, subunit A"/>
    <property type="match status" value="1"/>
</dbReference>
<gene>
    <name evidence="3" type="ORF">ACFSCW_00435</name>
</gene>
<dbReference type="Proteomes" id="UP001597115">
    <property type="component" value="Unassembled WGS sequence"/>
</dbReference>
<proteinExistence type="predicted"/>
<keyword evidence="4" id="KW-1185">Reference proteome</keyword>
<feature type="domain" description="Bacterial bifunctional deaminase-reductase C-terminal" evidence="2">
    <location>
        <begin position="7"/>
        <end position="185"/>
    </location>
</feature>
<reference evidence="4" key="1">
    <citation type="journal article" date="2019" name="Int. J. Syst. Evol. Microbiol.">
        <title>The Global Catalogue of Microorganisms (GCM) 10K type strain sequencing project: providing services to taxonomists for standard genome sequencing and annotation.</title>
        <authorList>
            <consortium name="The Broad Institute Genomics Platform"/>
            <consortium name="The Broad Institute Genome Sequencing Center for Infectious Disease"/>
            <person name="Wu L."/>
            <person name="Ma J."/>
        </authorList>
    </citation>
    <scope>NUCLEOTIDE SEQUENCE [LARGE SCALE GENOMIC DNA]</scope>
    <source>
        <strain evidence="4">CGMCC 1.16275</strain>
    </source>
</reference>
<dbReference type="InterPro" id="IPR024072">
    <property type="entry name" value="DHFR-like_dom_sf"/>
</dbReference>
<dbReference type="EMBL" id="JBHUDY010000001">
    <property type="protein sequence ID" value="MFD1610260.1"/>
    <property type="molecule type" value="Genomic_DNA"/>
</dbReference>
<comment type="caution">
    <text evidence="3">The sequence shown here is derived from an EMBL/GenBank/DDBJ whole genome shotgun (WGS) entry which is preliminary data.</text>
</comment>
<name>A0ABW4HZ87_9SPHN</name>
<feature type="compositionally biased region" description="Basic and acidic residues" evidence="1">
    <location>
        <begin position="210"/>
        <end position="223"/>
    </location>
</feature>
<sequence length="223" mass="24172">MRRIVGAVFQSLDGVMQAPGGESEDPTGGFDQGGWQFKFPDPEADETLGPLLGGEYDLLLGRRTYDIFAAYWPYVEGEMTGIGEAFTRAAKYVLTHGDQPLQWENSHRLKSIDDVAALKAGDGPELRIWGSSTIYPGLLAAGLLDRLVLMTYPLTLGKGKRLFGEGTPPGALRMVDHMVSSAGTVVATYEPAGPIPAEAPHQPPPVASTRETERQRRMAEGTW</sequence>